<evidence type="ECO:0000256" key="2">
    <source>
        <dbReference type="ARBA" id="ARBA00007165"/>
    </source>
</evidence>
<comment type="subcellular location">
    <subcellularLocation>
        <location evidence="6">Cell membrane</location>
        <topology evidence="6">Multi-pass membrane protein</topology>
    </subcellularLocation>
    <subcellularLocation>
        <location evidence="1">Membrane</location>
    </subcellularLocation>
</comment>
<keyword evidence="6" id="KW-1003">Cell membrane</keyword>
<evidence type="ECO:0000256" key="6">
    <source>
        <dbReference type="RuleBase" id="RU363076"/>
    </source>
</evidence>
<organism evidence="8 9">
    <name type="scientific">Streptomonospora wellingtoniae</name>
    <dbReference type="NCBI Taxonomy" id="3075544"/>
    <lineage>
        <taxon>Bacteria</taxon>
        <taxon>Bacillati</taxon>
        <taxon>Actinomycetota</taxon>
        <taxon>Actinomycetes</taxon>
        <taxon>Streptosporangiales</taxon>
        <taxon>Nocardiopsidaceae</taxon>
        <taxon>Streptomonospora</taxon>
    </lineage>
</organism>
<feature type="region of interest" description="Disordered" evidence="7">
    <location>
        <begin position="252"/>
        <end position="295"/>
    </location>
</feature>
<keyword evidence="5 6" id="KW-0472">Membrane</keyword>
<evidence type="ECO:0000256" key="4">
    <source>
        <dbReference type="ARBA" id="ARBA00022989"/>
    </source>
</evidence>
<evidence type="ECO:0000256" key="5">
    <source>
        <dbReference type="ARBA" id="ARBA00023136"/>
    </source>
</evidence>
<dbReference type="InterPro" id="IPR002994">
    <property type="entry name" value="Surf1/Shy1"/>
</dbReference>
<dbReference type="EMBL" id="JAVREK010000029">
    <property type="protein sequence ID" value="MDT0304791.1"/>
    <property type="molecule type" value="Genomic_DNA"/>
</dbReference>
<dbReference type="PANTHER" id="PTHR23427:SF2">
    <property type="entry name" value="SURFEIT LOCUS PROTEIN 1"/>
    <property type="match status" value="1"/>
</dbReference>
<dbReference type="CDD" id="cd06662">
    <property type="entry name" value="SURF1"/>
    <property type="match status" value="1"/>
</dbReference>
<evidence type="ECO:0000256" key="3">
    <source>
        <dbReference type="ARBA" id="ARBA00022692"/>
    </source>
</evidence>
<protein>
    <recommendedName>
        <fullName evidence="6">SURF1-like protein</fullName>
    </recommendedName>
</protein>
<reference evidence="9" key="1">
    <citation type="submission" date="2023-07" db="EMBL/GenBank/DDBJ databases">
        <title>30 novel species of actinomycetes from the DSMZ collection.</title>
        <authorList>
            <person name="Nouioui I."/>
        </authorList>
    </citation>
    <scope>NUCLEOTIDE SEQUENCE [LARGE SCALE GENOMIC DNA]</scope>
    <source>
        <strain evidence="9">DSM 45055</strain>
    </source>
</reference>
<keyword evidence="9" id="KW-1185">Reference proteome</keyword>
<evidence type="ECO:0000256" key="1">
    <source>
        <dbReference type="ARBA" id="ARBA00004370"/>
    </source>
</evidence>
<dbReference type="RefSeq" id="WP_311547293.1">
    <property type="nucleotide sequence ID" value="NZ_JAVREK010000029.1"/>
</dbReference>
<gene>
    <name evidence="8" type="ORF">RM446_21955</name>
</gene>
<evidence type="ECO:0000313" key="9">
    <source>
        <dbReference type="Proteomes" id="UP001183226"/>
    </source>
</evidence>
<feature type="compositionally biased region" description="Gly residues" evidence="7">
    <location>
        <begin position="253"/>
        <end position="266"/>
    </location>
</feature>
<sequence>MRSVLVKPRWLGIHLLVLLAVTVCLGAGYWQFERAQQPSREVVDSPIERLSQARPLESVLQPGAYMSEEEGNQAVRVTGVYAPERQRLAPALSPEGEKGYYVVVPLVTGEDTAVAVSRGWLPESAADSADRPADVPEGEVSVTGWLQPPDKAEDGYIPVDTPEGHVARIAPSLLVNEWPYRLYEGYIILGEQRPGDTSAGAGPRLREIPPPEPPEGIVWNWRNVSYAAQWVVFGGAVVVFWVSLMRRELREGGSAGDQDGQGGRGPGSQDVRPDAGGGGAPSADAGGDQVSVART</sequence>
<dbReference type="Pfam" id="PF02104">
    <property type="entry name" value="SURF1"/>
    <property type="match status" value="1"/>
</dbReference>
<accession>A0ABU2KZR4</accession>
<feature type="region of interest" description="Disordered" evidence="7">
    <location>
        <begin position="194"/>
        <end position="213"/>
    </location>
</feature>
<keyword evidence="3 6" id="KW-0812">Transmembrane</keyword>
<evidence type="ECO:0000256" key="7">
    <source>
        <dbReference type="SAM" id="MobiDB-lite"/>
    </source>
</evidence>
<comment type="caution">
    <text evidence="8">The sequence shown here is derived from an EMBL/GenBank/DDBJ whole genome shotgun (WGS) entry which is preliminary data.</text>
</comment>
<comment type="similarity">
    <text evidence="2 6">Belongs to the SURF1 family.</text>
</comment>
<name>A0ABU2KZR4_9ACTN</name>
<feature type="region of interest" description="Disordered" evidence="7">
    <location>
        <begin position="125"/>
        <end position="147"/>
    </location>
</feature>
<proteinExistence type="inferred from homology"/>
<dbReference type="Proteomes" id="UP001183226">
    <property type="component" value="Unassembled WGS sequence"/>
</dbReference>
<evidence type="ECO:0000313" key="8">
    <source>
        <dbReference type="EMBL" id="MDT0304791.1"/>
    </source>
</evidence>
<dbReference type="PANTHER" id="PTHR23427">
    <property type="entry name" value="SURFEIT LOCUS PROTEIN"/>
    <property type="match status" value="1"/>
</dbReference>
<comment type="caution">
    <text evidence="6">Lacks conserved residue(s) required for the propagation of feature annotation.</text>
</comment>
<keyword evidence="4 6" id="KW-1133">Transmembrane helix</keyword>
<dbReference type="InterPro" id="IPR045214">
    <property type="entry name" value="Surf1/Surf4"/>
</dbReference>
<feature type="transmembrane region" description="Helical" evidence="6">
    <location>
        <begin position="226"/>
        <end position="244"/>
    </location>
</feature>
<dbReference type="PROSITE" id="PS50895">
    <property type="entry name" value="SURF1"/>
    <property type="match status" value="1"/>
</dbReference>